<dbReference type="AlphaFoldDB" id="D9PGJ5"/>
<protein>
    <submittedName>
        <fullName evidence="1">Uncharacterized protein</fullName>
    </submittedName>
</protein>
<reference evidence="1" key="2">
    <citation type="journal article" date="2011" name="Microb. Ecol.">
        <title>Taxonomic and Functional Metagenomic Profiling of the Microbial Community in the Anoxic Sediment of a Sub-saline Shallow Lake (Laguna de Carrizo, Central Spain).</title>
        <authorList>
            <person name="Ferrer M."/>
            <person name="Guazzaroni M.E."/>
            <person name="Richter M."/>
            <person name="Garcia-Salamanca A."/>
            <person name="Yarza P."/>
            <person name="Suarez-Suarez A."/>
            <person name="Solano J."/>
            <person name="Alcaide M."/>
            <person name="van Dillewijn P."/>
            <person name="Molina-Henares M.A."/>
            <person name="Lopez-Cortes N."/>
            <person name="Al-Ramahi Y."/>
            <person name="Guerrero C."/>
            <person name="Acosta A."/>
            <person name="de Eugenio L.I."/>
            <person name="Martinez V."/>
            <person name="Marques S."/>
            <person name="Rojo F."/>
            <person name="Santero E."/>
            <person name="Genilloud O."/>
            <person name="Perez-Perez J."/>
            <person name="Rossello-Mora R."/>
            <person name="Ramos J.L."/>
        </authorList>
    </citation>
    <scope>NUCLEOTIDE SEQUENCE</scope>
</reference>
<evidence type="ECO:0000313" key="1">
    <source>
        <dbReference type="EMBL" id="EFK97320.1"/>
    </source>
</evidence>
<name>D9PGJ5_9ZZZZ</name>
<organism evidence="1">
    <name type="scientific">sediment metagenome</name>
    <dbReference type="NCBI Taxonomy" id="749907"/>
    <lineage>
        <taxon>unclassified sequences</taxon>
        <taxon>metagenomes</taxon>
        <taxon>ecological metagenomes</taxon>
    </lineage>
</organism>
<dbReference type="EMBL" id="ADZX01000254">
    <property type="protein sequence ID" value="EFK97320.1"/>
    <property type="molecule type" value="Genomic_DNA"/>
</dbReference>
<gene>
    <name evidence="1" type="ORF">LDC_0642</name>
</gene>
<sequence>MPETIMAYPIGSNDLLPFNPCIVFVALEQINSALPGELIQCTNRGIFPMYRNIIAKEIISRTILRVYQGVKCPFARSVIPF</sequence>
<comment type="caution">
    <text evidence="1">The sequence shown here is derived from an EMBL/GenBank/DDBJ whole genome shotgun (WGS) entry which is preliminary data.</text>
</comment>
<accession>D9PGJ5</accession>
<proteinExistence type="predicted"/>
<reference evidence="1" key="1">
    <citation type="submission" date="2010-07" db="EMBL/GenBank/DDBJ databases">
        <authorList>
            <consortium name="CONSOLIDER consortium CSD2007-00005"/>
            <person name="Guazzaroni M.-E."/>
            <person name="Richter M."/>
            <person name="Garcia-Salamanca A."/>
            <person name="Yarza P."/>
            <person name="Ferrer M."/>
        </authorList>
    </citation>
    <scope>NUCLEOTIDE SEQUENCE</scope>
</reference>